<dbReference type="RefSeq" id="WP_187464898.1">
    <property type="nucleotide sequence ID" value="NZ_JACSIT010000037.1"/>
</dbReference>
<protein>
    <submittedName>
        <fullName evidence="1">Uncharacterized protein</fullName>
    </submittedName>
</protein>
<name>A0A923PEV0_9BACT</name>
<evidence type="ECO:0000313" key="1">
    <source>
        <dbReference type="EMBL" id="MBC6992762.1"/>
    </source>
</evidence>
<gene>
    <name evidence="1" type="ORF">H9S92_01185</name>
</gene>
<dbReference type="Proteomes" id="UP000650081">
    <property type="component" value="Unassembled WGS sequence"/>
</dbReference>
<dbReference type="AlphaFoldDB" id="A0A923PEV0"/>
<reference evidence="1" key="1">
    <citation type="submission" date="2020-08" db="EMBL/GenBank/DDBJ databases">
        <title>Lewinella bacteria from marine environments.</title>
        <authorList>
            <person name="Zhong Y."/>
        </authorList>
    </citation>
    <scope>NUCLEOTIDE SEQUENCE</scope>
    <source>
        <strain evidence="1">KCTC 42187</strain>
    </source>
</reference>
<evidence type="ECO:0000313" key="2">
    <source>
        <dbReference type="Proteomes" id="UP000650081"/>
    </source>
</evidence>
<comment type="caution">
    <text evidence="1">The sequence shown here is derived from an EMBL/GenBank/DDBJ whole genome shotgun (WGS) entry which is preliminary data.</text>
</comment>
<sequence>MLQLVVFPQESDGRVEVVRHLFLHNGQLLLHQVHRLSNAVFGHHLGYALV</sequence>
<proteinExistence type="predicted"/>
<organism evidence="1 2">
    <name type="scientific">Neolewinella lacunae</name>
    <dbReference type="NCBI Taxonomy" id="1517758"/>
    <lineage>
        <taxon>Bacteria</taxon>
        <taxon>Pseudomonadati</taxon>
        <taxon>Bacteroidota</taxon>
        <taxon>Saprospiria</taxon>
        <taxon>Saprospirales</taxon>
        <taxon>Lewinellaceae</taxon>
        <taxon>Neolewinella</taxon>
    </lineage>
</organism>
<keyword evidence="2" id="KW-1185">Reference proteome</keyword>
<accession>A0A923PEV0</accession>
<dbReference type="EMBL" id="JACSIT010000037">
    <property type="protein sequence ID" value="MBC6992762.1"/>
    <property type="molecule type" value="Genomic_DNA"/>
</dbReference>